<organism evidence="1 2">
    <name type="scientific">Arctium lappa</name>
    <name type="common">Greater burdock</name>
    <name type="synonym">Lappa major</name>
    <dbReference type="NCBI Taxonomy" id="4217"/>
    <lineage>
        <taxon>Eukaryota</taxon>
        <taxon>Viridiplantae</taxon>
        <taxon>Streptophyta</taxon>
        <taxon>Embryophyta</taxon>
        <taxon>Tracheophyta</taxon>
        <taxon>Spermatophyta</taxon>
        <taxon>Magnoliopsida</taxon>
        <taxon>eudicotyledons</taxon>
        <taxon>Gunneridae</taxon>
        <taxon>Pentapetalae</taxon>
        <taxon>asterids</taxon>
        <taxon>campanulids</taxon>
        <taxon>Asterales</taxon>
        <taxon>Asteraceae</taxon>
        <taxon>Carduoideae</taxon>
        <taxon>Cardueae</taxon>
        <taxon>Arctiinae</taxon>
        <taxon>Arctium</taxon>
    </lineage>
</organism>
<keyword evidence="2" id="KW-1185">Reference proteome</keyword>
<evidence type="ECO:0000313" key="2">
    <source>
        <dbReference type="Proteomes" id="UP001055879"/>
    </source>
</evidence>
<dbReference type="Proteomes" id="UP001055879">
    <property type="component" value="Linkage Group LG04"/>
</dbReference>
<protein>
    <submittedName>
        <fullName evidence="1">Uncharacterized protein</fullName>
    </submittedName>
</protein>
<reference evidence="1 2" key="2">
    <citation type="journal article" date="2022" name="Mol. Ecol. Resour.">
        <title>The genomes of chicory, endive, great burdock and yacon provide insights into Asteraceae paleo-polyploidization history and plant inulin production.</title>
        <authorList>
            <person name="Fan W."/>
            <person name="Wang S."/>
            <person name="Wang H."/>
            <person name="Wang A."/>
            <person name="Jiang F."/>
            <person name="Liu H."/>
            <person name="Zhao H."/>
            <person name="Xu D."/>
            <person name="Zhang Y."/>
        </authorList>
    </citation>
    <scope>NUCLEOTIDE SEQUENCE [LARGE SCALE GENOMIC DNA]</scope>
    <source>
        <strain evidence="2">cv. Niubang</strain>
    </source>
</reference>
<comment type="caution">
    <text evidence="1">The sequence shown here is derived from an EMBL/GenBank/DDBJ whole genome shotgun (WGS) entry which is preliminary data.</text>
</comment>
<accession>A0ACB9CNK2</accession>
<reference evidence="2" key="1">
    <citation type="journal article" date="2022" name="Mol. Ecol. Resour.">
        <title>The genomes of chicory, endive, great burdock and yacon provide insights into Asteraceae palaeo-polyploidization history and plant inulin production.</title>
        <authorList>
            <person name="Fan W."/>
            <person name="Wang S."/>
            <person name="Wang H."/>
            <person name="Wang A."/>
            <person name="Jiang F."/>
            <person name="Liu H."/>
            <person name="Zhao H."/>
            <person name="Xu D."/>
            <person name="Zhang Y."/>
        </authorList>
    </citation>
    <scope>NUCLEOTIDE SEQUENCE [LARGE SCALE GENOMIC DNA]</scope>
    <source>
        <strain evidence="2">cv. Niubang</strain>
    </source>
</reference>
<name>A0ACB9CNK2_ARCLA</name>
<dbReference type="EMBL" id="CM042050">
    <property type="protein sequence ID" value="KAI3735862.1"/>
    <property type="molecule type" value="Genomic_DNA"/>
</dbReference>
<gene>
    <name evidence="1" type="ORF">L6452_15383</name>
</gene>
<evidence type="ECO:0000313" key="1">
    <source>
        <dbReference type="EMBL" id="KAI3735862.1"/>
    </source>
</evidence>
<proteinExistence type="predicted"/>
<sequence>MIGNCSTKRILVDGGSSANIIFLSTIKAMGIDKSEIVRRSTVLVGFNKDMANTIGEIILPIFAKGVNKQTKFNIVDCSSAYNIILGQPWIHDMKAMPSTYPGASKKSIRLSTRRQRRSHAKEKRKVEVCIDFTDLNKACSKDPFPLPHIDSIVDATAGHELLTFMDAYSRYNQMLMHRDDQEKTTFMTDKGIYCYKVMPFGLKNA</sequence>